<dbReference type="OrthoDB" id="342131at2759"/>
<evidence type="ECO:0000313" key="2">
    <source>
        <dbReference type="EMBL" id="VDO05590.1"/>
    </source>
</evidence>
<name>A0A0N4VT90_HAEPC</name>
<dbReference type="OMA" id="FLMAMKQ"/>
<reference evidence="4" key="1">
    <citation type="submission" date="2017-02" db="UniProtKB">
        <authorList>
            <consortium name="WormBaseParasite"/>
        </authorList>
    </citation>
    <scope>IDENTIFICATION</scope>
</reference>
<dbReference type="AlphaFoldDB" id="A0A0N4VT90"/>
<dbReference type="Proteomes" id="UP000268014">
    <property type="component" value="Unassembled WGS sequence"/>
</dbReference>
<feature type="domain" description="RAVE complex protein Rav1 C-terminal" evidence="1">
    <location>
        <begin position="21"/>
        <end position="121"/>
    </location>
</feature>
<evidence type="ECO:0000313" key="4">
    <source>
        <dbReference type="WBParaSite" id="HPLM_0000050701-mRNA-1"/>
    </source>
</evidence>
<dbReference type="GO" id="GO:0043291">
    <property type="term" value="C:RAVE complex"/>
    <property type="evidence" value="ECO:0007669"/>
    <property type="project" value="TreeGrafter"/>
</dbReference>
<dbReference type="EMBL" id="UZAF01000365">
    <property type="protein sequence ID" value="VDO05590.1"/>
    <property type="molecule type" value="Genomic_DNA"/>
</dbReference>
<dbReference type="InterPro" id="IPR052208">
    <property type="entry name" value="DmX-like/RAVE_component"/>
</dbReference>
<protein>
    <submittedName>
        <fullName evidence="4">Rav1p_C domain-containing protein</fullName>
    </submittedName>
</protein>
<organism evidence="4">
    <name type="scientific">Haemonchus placei</name>
    <name type="common">Barber's pole worm</name>
    <dbReference type="NCBI Taxonomy" id="6290"/>
    <lineage>
        <taxon>Eukaryota</taxon>
        <taxon>Metazoa</taxon>
        <taxon>Ecdysozoa</taxon>
        <taxon>Nematoda</taxon>
        <taxon>Chromadorea</taxon>
        <taxon>Rhabditida</taxon>
        <taxon>Rhabditina</taxon>
        <taxon>Rhabditomorpha</taxon>
        <taxon>Strongyloidea</taxon>
        <taxon>Trichostrongylidae</taxon>
        <taxon>Haemonchus</taxon>
    </lineage>
</organism>
<dbReference type="PANTHER" id="PTHR13950">
    <property type="entry name" value="RABCONNECTIN-RELATED"/>
    <property type="match status" value="1"/>
</dbReference>
<gene>
    <name evidence="2" type="ORF">HPLM_LOCUS508</name>
</gene>
<keyword evidence="3" id="KW-1185">Reference proteome</keyword>
<dbReference type="STRING" id="6290.A0A0N4VT90"/>
<dbReference type="GO" id="GO:0007035">
    <property type="term" value="P:vacuolar acidification"/>
    <property type="evidence" value="ECO:0007669"/>
    <property type="project" value="TreeGrafter"/>
</dbReference>
<dbReference type="Pfam" id="PF12234">
    <property type="entry name" value="Rav1p_C"/>
    <property type="match status" value="1"/>
</dbReference>
<accession>A0A0N4VT90</accession>
<dbReference type="InterPro" id="IPR022033">
    <property type="entry name" value="Rav1p_C"/>
</dbReference>
<evidence type="ECO:0000259" key="1">
    <source>
        <dbReference type="Pfam" id="PF12234"/>
    </source>
</evidence>
<proteinExistence type="predicted"/>
<sequence>MWKWGDFTGVERSHHATAASGVETVDECGLRFLMAVKQYEYLLLCLPINQRMELKVSPEALMNGLPSSDIIWAQHSATESELLNAIPSLQKSNPTWDELRGLGIAWWLNDTTTLKTCLEKVIWSLLSVIRFRRNISHFINKTDF</sequence>
<dbReference type="PANTHER" id="PTHR13950:SF9">
    <property type="entry name" value="RABCONNECTIN-3A"/>
    <property type="match status" value="1"/>
</dbReference>
<dbReference type="WBParaSite" id="HPLM_0000050701-mRNA-1">
    <property type="protein sequence ID" value="HPLM_0000050701-mRNA-1"/>
    <property type="gene ID" value="HPLM_0000050701"/>
</dbReference>
<reference evidence="2 3" key="2">
    <citation type="submission" date="2018-11" db="EMBL/GenBank/DDBJ databases">
        <authorList>
            <consortium name="Pathogen Informatics"/>
        </authorList>
    </citation>
    <scope>NUCLEOTIDE SEQUENCE [LARGE SCALE GENOMIC DNA]</scope>
    <source>
        <strain evidence="2 3">MHpl1</strain>
    </source>
</reference>
<evidence type="ECO:0000313" key="3">
    <source>
        <dbReference type="Proteomes" id="UP000268014"/>
    </source>
</evidence>